<dbReference type="RefSeq" id="WP_051631829.1">
    <property type="nucleotide sequence ID" value="NZ_AZRA01000047.1"/>
</dbReference>
<dbReference type="EC" id="5.1.3.15" evidence="4"/>
<dbReference type="EMBL" id="AZRA01000047">
    <property type="protein sequence ID" value="KDB52622.1"/>
    <property type="molecule type" value="Genomic_DNA"/>
</dbReference>
<keyword evidence="3 4" id="KW-0413">Isomerase</keyword>
<dbReference type="InterPro" id="IPR008183">
    <property type="entry name" value="Aldose_1/G6P_1-epimerase"/>
</dbReference>
<dbReference type="Gene3D" id="2.70.98.10">
    <property type="match status" value="1"/>
</dbReference>
<feature type="active site" evidence="5">
    <location>
        <position position="164"/>
    </location>
</feature>
<protein>
    <recommendedName>
        <fullName evidence="4">Putative glucose-6-phosphate 1-epimerase</fullName>
        <ecNumber evidence="4">5.1.3.15</ecNumber>
    </recommendedName>
</protein>
<feature type="active site" evidence="5">
    <location>
        <position position="265"/>
    </location>
</feature>
<accession>A0A059KMC6</accession>
<dbReference type="AlphaFoldDB" id="A0A059KMC6"/>
<evidence type="ECO:0000256" key="5">
    <source>
        <dbReference type="PIRSR" id="PIRSR016020-1"/>
    </source>
</evidence>
<gene>
    <name evidence="6" type="ORF">X805_18420</name>
</gene>
<dbReference type="GO" id="GO:0005737">
    <property type="term" value="C:cytoplasm"/>
    <property type="evidence" value="ECO:0007669"/>
    <property type="project" value="TreeGrafter"/>
</dbReference>
<dbReference type="InterPro" id="IPR011013">
    <property type="entry name" value="Gal_mutarotase_sf_dom"/>
</dbReference>
<dbReference type="PANTHER" id="PTHR11122:SF13">
    <property type="entry name" value="GLUCOSE-6-PHOSPHATE 1-EPIMERASE"/>
    <property type="match status" value="1"/>
</dbReference>
<keyword evidence="7" id="KW-1185">Reference proteome</keyword>
<dbReference type="GO" id="GO:0005975">
    <property type="term" value="P:carbohydrate metabolic process"/>
    <property type="evidence" value="ECO:0007669"/>
    <property type="project" value="InterPro"/>
</dbReference>
<sequence length="291" mass="31951">MSDDTALPRASQPTGACLFDGQPAVHLRSPAGAQATVLLHGAHVVSWIPALGEEQLYLSPTSALGGTAAVRGGVPVIFPQFNQQGPLPKHGFARNRAWTLQEATMRGEHAFAVLRLEADEATRAIWPHGFALEMTVSVDSRRLEMELAVINTGDSTIDFQAALHTYLRCGDVGRAQLEGLQGVNYQDAVLDQPRQQWVDVVTIAQELDRIYWEAPRELLLREAGRKVRIIASQFEDTVVWNPGPEKCASLPDMPDEDWPQMLCVEAAQIGNPVRLSPGEEWTGMQTLVVED</sequence>
<dbReference type="CDD" id="cd09020">
    <property type="entry name" value="D-hex-6-P-epi_like"/>
    <property type="match status" value="1"/>
</dbReference>
<dbReference type="Proteomes" id="UP000026714">
    <property type="component" value="Unassembled WGS sequence"/>
</dbReference>
<dbReference type="GO" id="GO:0030246">
    <property type="term" value="F:carbohydrate binding"/>
    <property type="evidence" value="ECO:0007669"/>
    <property type="project" value="UniProtKB-UniRule"/>
</dbReference>
<dbReference type="Pfam" id="PF01263">
    <property type="entry name" value="Aldose_epim"/>
    <property type="match status" value="1"/>
</dbReference>
<proteinExistence type="inferred from homology"/>
<evidence type="ECO:0000256" key="3">
    <source>
        <dbReference type="ARBA" id="ARBA00023235"/>
    </source>
</evidence>
<dbReference type="PIRSF" id="PIRSF016020">
    <property type="entry name" value="PHexose_mutarotase"/>
    <property type="match status" value="1"/>
</dbReference>
<evidence type="ECO:0000313" key="7">
    <source>
        <dbReference type="Proteomes" id="UP000026714"/>
    </source>
</evidence>
<dbReference type="SUPFAM" id="SSF74650">
    <property type="entry name" value="Galactose mutarotase-like"/>
    <property type="match status" value="1"/>
</dbReference>
<dbReference type="STRING" id="34103.SAMN05421778_104148"/>
<dbReference type="PANTHER" id="PTHR11122">
    <property type="entry name" value="APOSPORY-ASSOCIATED PROTEIN C-RELATED"/>
    <property type="match status" value="1"/>
</dbReference>
<evidence type="ECO:0000313" key="6">
    <source>
        <dbReference type="EMBL" id="KDB52622.1"/>
    </source>
</evidence>
<evidence type="ECO:0000256" key="2">
    <source>
        <dbReference type="ARBA" id="ARBA00005866"/>
    </source>
</evidence>
<dbReference type="InterPro" id="IPR025532">
    <property type="entry name" value="G6P_1-epimerase"/>
</dbReference>
<comment type="catalytic activity">
    <reaction evidence="1">
        <text>alpha-D-glucose 6-phosphate = beta-D-glucose 6-phosphate</text>
        <dbReference type="Rhea" id="RHEA:16249"/>
        <dbReference type="ChEBI" id="CHEBI:58225"/>
        <dbReference type="ChEBI" id="CHEBI:58247"/>
        <dbReference type="EC" id="5.1.3.15"/>
    </reaction>
</comment>
<evidence type="ECO:0000256" key="1">
    <source>
        <dbReference type="ARBA" id="ARBA00001096"/>
    </source>
</evidence>
<comment type="similarity">
    <text evidence="2 4">Belongs to the glucose-6-phosphate 1-epimerase family.</text>
</comment>
<dbReference type="InterPro" id="IPR014718">
    <property type="entry name" value="GH-type_carb-bd"/>
</dbReference>
<reference evidence="6 7" key="1">
    <citation type="journal article" date="2014" name="FEMS Microbiol. Ecol.">
        <title>Sphaerotilus natans encrusted with nanoball-shaped Fe(III) oxide minerals formed by nitrate-reducing mixotrophic Fe(II) oxidation.</title>
        <authorList>
            <person name="Park S."/>
            <person name="Kim D.H."/>
            <person name="Lee J.H."/>
            <person name="Hur H.G."/>
        </authorList>
    </citation>
    <scope>NUCLEOTIDE SEQUENCE [LARGE SCALE GENOMIC DNA]</scope>
    <source>
        <strain evidence="6 7">DSM 6575</strain>
    </source>
</reference>
<evidence type="ECO:0000256" key="4">
    <source>
        <dbReference type="PIRNR" id="PIRNR016020"/>
    </source>
</evidence>
<comment type="caution">
    <text evidence="6">The sequence shown here is derived from an EMBL/GenBank/DDBJ whole genome shotgun (WGS) entry which is preliminary data.</text>
</comment>
<dbReference type="eggNOG" id="COG0676">
    <property type="taxonomic scope" value="Bacteria"/>
</dbReference>
<organism evidence="6 7">
    <name type="scientific">Sphaerotilus natans subsp. natans DSM 6575</name>
    <dbReference type="NCBI Taxonomy" id="1286631"/>
    <lineage>
        <taxon>Bacteria</taxon>
        <taxon>Pseudomonadati</taxon>
        <taxon>Pseudomonadota</taxon>
        <taxon>Betaproteobacteria</taxon>
        <taxon>Burkholderiales</taxon>
        <taxon>Sphaerotilaceae</taxon>
        <taxon>Sphaerotilus</taxon>
    </lineage>
</organism>
<dbReference type="GO" id="GO:0047938">
    <property type="term" value="F:glucose-6-phosphate 1-epimerase activity"/>
    <property type="evidence" value="ECO:0007669"/>
    <property type="project" value="UniProtKB-UniRule"/>
</dbReference>
<name>A0A059KMC6_9BURK</name>